<proteinExistence type="predicted"/>
<evidence type="ECO:0000313" key="2">
    <source>
        <dbReference type="Proteomes" id="UP000554482"/>
    </source>
</evidence>
<evidence type="ECO:0000313" key="1">
    <source>
        <dbReference type="EMBL" id="KAF5180748.1"/>
    </source>
</evidence>
<comment type="caution">
    <text evidence="1">The sequence shown here is derived from an EMBL/GenBank/DDBJ whole genome shotgun (WGS) entry which is preliminary data.</text>
</comment>
<organism evidence="1 2">
    <name type="scientific">Thalictrum thalictroides</name>
    <name type="common">Rue-anemone</name>
    <name type="synonym">Anemone thalictroides</name>
    <dbReference type="NCBI Taxonomy" id="46969"/>
    <lineage>
        <taxon>Eukaryota</taxon>
        <taxon>Viridiplantae</taxon>
        <taxon>Streptophyta</taxon>
        <taxon>Embryophyta</taxon>
        <taxon>Tracheophyta</taxon>
        <taxon>Spermatophyta</taxon>
        <taxon>Magnoliopsida</taxon>
        <taxon>Ranunculales</taxon>
        <taxon>Ranunculaceae</taxon>
        <taxon>Thalictroideae</taxon>
        <taxon>Thalictrum</taxon>
    </lineage>
</organism>
<dbReference type="AlphaFoldDB" id="A0A7J6V7V7"/>
<gene>
    <name evidence="1" type="ORF">FRX31_029677</name>
</gene>
<dbReference type="EMBL" id="JABWDY010037022">
    <property type="protein sequence ID" value="KAF5180748.1"/>
    <property type="molecule type" value="Genomic_DNA"/>
</dbReference>
<dbReference type="Proteomes" id="UP000554482">
    <property type="component" value="Unassembled WGS sequence"/>
</dbReference>
<reference evidence="1 2" key="1">
    <citation type="submission" date="2020-06" db="EMBL/GenBank/DDBJ databases">
        <title>Transcriptomic and genomic resources for Thalictrum thalictroides and T. hernandezii: Facilitating candidate gene discovery in an emerging model plant lineage.</title>
        <authorList>
            <person name="Arias T."/>
            <person name="Riano-Pachon D.M."/>
            <person name="Di Stilio V.S."/>
        </authorList>
    </citation>
    <scope>NUCLEOTIDE SEQUENCE [LARGE SCALE GENOMIC DNA]</scope>
    <source>
        <strain evidence="2">cv. WT478/WT964</strain>
        <tissue evidence="1">Leaves</tissue>
    </source>
</reference>
<protein>
    <submittedName>
        <fullName evidence="1">Uncharacterized protein</fullName>
    </submittedName>
</protein>
<accession>A0A7J6V7V7</accession>
<name>A0A7J6V7V7_THATH</name>
<sequence>MDFNVIRCQGALRLTYHSSSHDLPHWQHKKTAYQEGIYHRSNHNRTARYRVLWTIVHNQRHKRGESKNDSIYHQSEFNKCPEASCSRDVDEAFFGKMRHQTCLACLYVH</sequence>
<keyword evidence="2" id="KW-1185">Reference proteome</keyword>